<dbReference type="Pfam" id="PF00098">
    <property type="entry name" value="zf-CCHC"/>
    <property type="match status" value="1"/>
</dbReference>
<feature type="compositionally biased region" description="Polar residues" evidence="3">
    <location>
        <begin position="114"/>
        <end position="128"/>
    </location>
</feature>
<feature type="region of interest" description="Disordered" evidence="3">
    <location>
        <begin position="205"/>
        <end position="228"/>
    </location>
</feature>
<sequence>MSTPSNNSQMHNDTMSAGSRERLVMLAPEKRRLIDAEAEVIHMILNGIGDDIYSTVDACLTAREMWLAIERLQQRKSINKQDVKTKLFWKFVKEIAKPITPPPESASKKKNKNADTSPKNRNDNQIGQFVNERAGTVAGARETVGNQVVQQFGIHCFNCKRFGHFAKECRKLKRVKDHEYHKEKMMLCKQESKGVLLRAQPEDWLHDTNDEPKEKELEAHKQHSEQPESIKNTCVMESIESNVTPDSSNMCDNECQADENAEAPEDEHVMLASLIANFKLNLDVNKKSQRQLKKANTSITQELNKSKQDLEKIKQDLEKSKQDLEKTIQDLEISKQNFTYSKSELEKYKMFQTNHQDKENVELKCARAL</sequence>
<proteinExistence type="predicted"/>
<feature type="compositionally biased region" description="Polar residues" evidence="3">
    <location>
        <begin position="1"/>
        <end position="17"/>
    </location>
</feature>
<accession>A0ABQ4XN81</accession>
<organism evidence="5 6">
    <name type="scientific">Tanacetum coccineum</name>
    <dbReference type="NCBI Taxonomy" id="301880"/>
    <lineage>
        <taxon>Eukaryota</taxon>
        <taxon>Viridiplantae</taxon>
        <taxon>Streptophyta</taxon>
        <taxon>Embryophyta</taxon>
        <taxon>Tracheophyta</taxon>
        <taxon>Spermatophyta</taxon>
        <taxon>Magnoliopsida</taxon>
        <taxon>eudicotyledons</taxon>
        <taxon>Gunneridae</taxon>
        <taxon>Pentapetalae</taxon>
        <taxon>asterids</taxon>
        <taxon>campanulids</taxon>
        <taxon>Asterales</taxon>
        <taxon>Asteraceae</taxon>
        <taxon>Asteroideae</taxon>
        <taxon>Anthemideae</taxon>
        <taxon>Anthemidinae</taxon>
        <taxon>Tanacetum</taxon>
    </lineage>
</organism>
<dbReference type="InterPro" id="IPR036875">
    <property type="entry name" value="Znf_CCHC_sf"/>
</dbReference>
<keyword evidence="2" id="KW-0175">Coiled coil</keyword>
<keyword evidence="6" id="KW-1185">Reference proteome</keyword>
<feature type="region of interest" description="Disordered" evidence="3">
    <location>
        <begin position="1"/>
        <end position="20"/>
    </location>
</feature>
<protein>
    <submittedName>
        <fullName evidence="5">Retrovirus-related pol polyprotein from transposon TNT 1-94</fullName>
    </submittedName>
</protein>
<gene>
    <name evidence="5" type="ORF">Tco_0680844</name>
</gene>
<evidence type="ECO:0000256" key="1">
    <source>
        <dbReference type="PROSITE-ProRule" id="PRU00047"/>
    </source>
</evidence>
<feature type="domain" description="CCHC-type" evidence="4">
    <location>
        <begin position="156"/>
        <end position="171"/>
    </location>
</feature>
<feature type="region of interest" description="Disordered" evidence="3">
    <location>
        <begin position="99"/>
        <end position="128"/>
    </location>
</feature>
<feature type="non-terminal residue" evidence="5">
    <location>
        <position position="369"/>
    </location>
</feature>
<evidence type="ECO:0000313" key="6">
    <source>
        <dbReference type="Proteomes" id="UP001151760"/>
    </source>
</evidence>
<evidence type="ECO:0000256" key="2">
    <source>
        <dbReference type="SAM" id="Coils"/>
    </source>
</evidence>
<dbReference type="SUPFAM" id="SSF57756">
    <property type="entry name" value="Retrovirus zinc finger-like domains"/>
    <property type="match status" value="1"/>
</dbReference>
<evidence type="ECO:0000313" key="5">
    <source>
        <dbReference type="EMBL" id="GJS66280.1"/>
    </source>
</evidence>
<evidence type="ECO:0000256" key="3">
    <source>
        <dbReference type="SAM" id="MobiDB-lite"/>
    </source>
</evidence>
<feature type="coiled-coil region" evidence="2">
    <location>
        <begin position="296"/>
        <end position="337"/>
    </location>
</feature>
<dbReference type="Proteomes" id="UP001151760">
    <property type="component" value="Unassembled WGS sequence"/>
</dbReference>
<dbReference type="EMBL" id="BQNB010009637">
    <property type="protein sequence ID" value="GJS66280.1"/>
    <property type="molecule type" value="Genomic_DNA"/>
</dbReference>
<name>A0ABQ4XN81_9ASTR</name>
<reference evidence="5" key="1">
    <citation type="journal article" date="2022" name="Int. J. Mol. Sci.">
        <title>Draft Genome of Tanacetum Coccineum: Genomic Comparison of Closely Related Tanacetum-Family Plants.</title>
        <authorList>
            <person name="Yamashiro T."/>
            <person name="Shiraishi A."/>
            <person name="Nakayama K."/>
            <person name="Satake H."/>
        </authorList>
    </citation>
    <scope>NUCLEOTIDE SEQUENCE</scope>
</reference>
<keyword evidence="1" id="KW-0862">Zinc</keyword>
<dbReference type="PROSITE" id="PS50158">
    <property type="entry name" value="ZF_CCHC"/>
    <property type="match status" value="1"/>
</dbReference>
<comment type="caution">
    <text evidence="5">The sequence shown here is derived from an EMBL/GenBank/DDBJ whole genome shotgun (WGS) entry which is preliminary data.</text>
</comment>
<dbReference type="Gene3D" id="4.10.60.10">
    <property type="entry name" value="Zinc finger, CCHC-type"/>
    <property type="match status" value="1"/>
</dbReference>
<reference evidence="5" key="2">
    <citation type="submission" date="2022-01" db="EMBL/GenBank/DDBJ databases">
        <authorList>
            <person name="Yamashiro T."/>
            <person name="Shiraishi A."/>
            <person name="Satake H."/>
            <person name="Nakayama K."/>
        </authorList>
    </citation>
    <scope>NUCLEOTIDE SEQUENCE</scope>
</reference>
<keyword evidence="1" id="KW-0863">Zinc-finger</keyword>
<evidence type="ECO:0000259" key="4">
    <source>
        <dbReference type="PROSITE" id="PS50158"/>
    </source>
</evidence>
<dbReference type="SMART" id="SM00343">
    <property type="entry name" value="ZnF_C2HC"/>
    <property type="match status" value="1"/>
</dbReference>
<keyword evidence="1" id="KW-0479">Metal-binding</keyword>
<dbReference type="InterPro" id="IPR001878">
    <property type="entry name" value="Znf_CCHC"/>
</dbReference>